<gene>
    <name evidence="2" type="ORF">E2C01_088978</name>
</gene>
<keyword evidence="3" id="KW-1185">Reference proteome</keyword>
<evidence type="ECO:0000256" key="1">
    <source>
        <dbReference type="SAM" id="MobiDB-lite"/>
    </source>
</evidence>
<reference evidence="2 3" key="1">
    <citation type="submission" date="2019-05" db="EMBL/GenBank/DDBJ databases">
        <title>Another draft genome of Portunus trituberculatus and its Hox gene families provides insights of decapod evolution.</title>
        <authorList>
            <person name="Jeong J.-H."/>
            <person name="Song I."/>
            <person name="Kim S."/>
            <person name="Choi T."/>
            <person name="Kim D."/>
            <person name="Ryu S."/>
            <person name="Kim W."/>
        </authorList>
    </citation>
    <scope>NUCLEOTIDE SEQUENCE [LARGE SCALE GENOMIC DNA]</scope>
    <source>
        <tissue evidence="2">Muscle</tissue>
    </source>
</reference>
<accession>A0A5B7JHI1</accession>
<sequence>MAERCDGGGGGGGSRRGRLQAAAPRQVLPSIEEKLNHSPVFSSWVAAVRGDSSVSQEYAMAGVGTR</sequence>
<organism evidence="2 3">
    <name type="scientific">Portunus trituberculatus</name>
    <name type="common">Swimming crab</name>
    <name type="synonym">Neptunus trituberculatus</name>
    <dbReference type="NCBI Taxonomy" id="210409"/>
    <lineage>
        <taxon>Eukaryota</taxon>
        <taxon>Metazoa</taxon>
        <taxon>Ecdysozoa</taxon>
        <taxon>Arthropoda</taxon>
        <taxon>Crustacea</taxon>
        <taxon>Multicrustacea</taxon>
        <taxon>Malacostraca</taxon>
        <taxon>Eumalacostraca</taxon>
        <taxon>Eucarida</taxon>
        <taxon>Decapoda</taxon>
        <taxon>Pleocyemata</taxon>
        <taxon>Brachyura</taxon>
        <taxon>Eubrachyura</taxon>
        <taxon>Portunoidea</taxon>
        <taxon>Portunidae</taxon>
        <taxon>Portuninae</taxon>
        <taxon>Portunus</taxon>
    </lineage>
</organism>
<name>A0A5B7JHI1_PORTR</name>
<dbReference type="EMBL" id="VSRR010096285">
    <property type="protein sequence ID" value="MPC93833.1"/>
    <property type="molecule type" value="Genomic_DNA"/>
</dbReference>
<dbReference type="AlphaFoldDB" id="A0A5B7JHI1"/>
<evidence type="ECO:0000313" key="3">
    <source>
        <dbReference type="Proteomes" id="UP000324222"/>
    </source>
</evidence>
<dbReference type="Proteomes" id="UP000324222">
    <property type="component" value="Unassembled WGS sequence"/>
</dbReference>
<proteinExistence type="predicted"/>
<comment type="caution">
    <text evidence="2">The sequence shown here is derived from an EMBL/GenBank/DDBJ whole genome shotgun (WGS) entry which is preliminary data.</text>
</comment>
<feature type="region of interest" description="Disordered" evidence="1">
    <location>
        <begin position="1"/>
        <end position="25"/>
    </location>
</feature>
<protein>
    <submittedName>
        <fullName evidence="2">Uncharacterized protein</fullName>
    </submittedName>
</protein>
<evidence type="ECO:0000313" key="2">
    <source>
        <dbReference type="EMBL" id="MPC93833.1"/>
    </source>
</evidence>